<dbReference type="InterPro" id="IPR051133">
    <property type="entry name" value="Adapter_Engulfment-Domain"/>
</dbReference>
<dbReference type="Proteomes" id="UP001497382">
    <property type="component" value="Unassembled WGS sequence"/>
</dbReference>
<evidence type="ECO:0000259" key="2">
    <source>
        <dbReference type="PROSITE" id="PS01179"/>
    </source>
</evidence>
<evidence type="ECO:0000313" key="4">
    <source>
        <dbReference type="Proteomes" id="UP001497382"/>
    </source>
</evidence>
<dbReference type="SUPFAM" id="SSF50729">
    <property type="entry name" value="PH domain-like"/>
    <property type="match status" value="1"/>
</dbReference>
<dbReference type="PROSITE" id="PS01179">
    <property type="entry name" value="PID"/>
    <property type="match status" value="1"/>
</dbReference>
<organism evidence="3 4">
    <name type="scientific">Larinioides sclopetarius</name>
    <dbReference type="NCBI Taxonomy" id="280406"/>
    <lineage>
        <taxon>Eukaryota</taxon>
        <taxon>Metazoa</taxon>
        <taxon>Ecdysozoa</taxon>
        <taxon>Arthropoda</taxon>
        <taxon>Chelicerata</taxon>
        <taxon>Arachnida</taxon>
        <taxon>Araneae</taxon>
        <taxon>Araneomorphae</taxon>
        <taxon>Entelegynae</taxon>
        <taxon>Araneoidea</taxon>
        <taxon>Araneidae</taxon>
        <taxon>Larinioides</taxon>
    </lineage>
</organism>
<feature type="domain" description="PID" evidence="2">
    <location>
        <begin position="111"/>
        <end position="171"/>
    </location>
</feature>
<dbReference type="EMBL" id="CAXIEN010000106">
    <property type="protein sequence ID" value="CAL1277891.1"/>
    <property type="molecule type" value="Genomic_DNA"/>
</dbReference>
<feature type="compositionally biased region" description="Basic and acidic residues" evidence="1">
    <location>
        <begin position="15"/>
        <end position="27"/>
    </location>
</feature>
<accession>A0AAV2A1L8</accession>
<dbReference type="InterPro" id="IPR006020">
    <property type="entry name" value="PTB/PI_dom"/>
</dbReference>
<protein>
    <recommendedName>
        <fullName evidence="2">PID domain-containing protein</fullName>
    </recommendedName>
</protein>
<dbReference type="AlphaFoldDB" id="A0AAV2A1L8"/>
<dbReference type="Gene3D" id="2.30.29.30">
    <property type="entry name" value="Pleckstrin-homology domain (PH domain)/Phosphotyrosine-binding domain (PTB)"/>
    <property type="match status" value="1"/>
</dbReference>
<reference evidence="3 4" key="1">
    <citation type="submission" date="2024-04" db="EMBL/GenBank/DDBJ databases">
        <authorList>
            <person name="Rising A."/>
            <person name="Reimegard J."/>
            <person name="Sonavane S."/>
            <person name="Akerstrom W."/>
            <person name="Nylinder S."/>
            <person name="Hedman E."/>
            <person name="Kallberg Y."/>
        </authorList>
    </citation>
    <scope>NUCLEOTIDE SEQUENCE [LARGE SCALE GENOMIC DNA]</scope>
</reference>
<dbReference type="PANTHER" id="PTHR11232">
    <property type="entry name" value="PHOSPHOTYROSINE INTERACTION DOMAIN-CONTAINING FAMILY MEMBER"/>
    <property type="match status" value="1"/>
</dbReference>
<sequence>MLLFSDLSELSNQNTEREDLIRDRTMSSDKGQNGDIALPQTYVVKYLGSRDARGLWGIKHTRHPVDELVAAARSLPPGTTLPYLRLEVSGKGVHLSAMPQNQNQNFEPGLYPIESISYGVQDLVYTRVFAMIVVRDSGNMLEKHPFLCHAFVCDSRQNARSLTLTLAKAFQDYSRSVKGLPPPRKFAIDLRSQEEIQADLDIPQESHA</sequence>
<evidence type="ECO:0000256" key="1">
    <source>
        <dbReference type="SAM" id="MobiDB-lite"/>
    </source>
</evidence>
<dbReference type="PANTHER" id="PTHR11232:SF57">
    <property type="entry name" value="RE46159P"/>
    <property type="match status" value="1"/>
</dbReference>
<keyword evidence="4" id="KW-1185">Reference proteome</keyword>
<feature type="region of interest" description="Disordered" evidence="1">
    <location>
        <begin position="14"/>
        <end position="33"/>
    </location>
</feature>
<proteinExistence type="predicted"/>
<evidence type="ECO:0000313" key="3">
    <source>
        <dbReference type="EMBL" id="CAL1277891.1"/>
    </source>
</evidence>
<dbReference type="InterPro" id="IPR011993">
    <property type="entry name" value="PH-like_dom_sf"/>
</dbReference>
<comment type="caution">
    <text evidence="3">The sequence shown here is derived from an EMBL/GenBank/DDBJ whole genome shotgun (WGS) entry which is preliminary data.</text>
</comment>
<name>A0AAV2A1L8_9ARAC</name>
<dbReference type="Pfam" id="PF14719">
    <property type="entry name" value="PID_2"/>
    <property type="match status" value="1"/>
</dbReference>
<dbReference type="CDD" id="cd13160">
    <property type="entry name" value="PTB_LDLRAP_insect-like"/>
    <property type="match status" value="1"/>
</dbReference>
<gene>
    <name evidence="3" type="ORF">LARSCL_LOCUS9466</name>
</gene>